<keyword evidence="2" id="KW-0808">Transferase</keyword>
<keyword evidence="2" id="KW-0489">Methyltransferase</keyword>
<dbReference type="GO" id="GO:0032259">
    <property type="term" value="P:methylation"/>
    <property type="evidence" value="ECO:0007669"/>
    <property type="project" value="UniProtKB-KW"/>
</dbReference>
<dbReference type="PANTHER" id="PTHR12843">
    <property type="entry name" value="PROTEIN-LYSINE N-METHYLTRANSFERASE METTL10"/>
    <property type="match status" value="1"/>
</dbReference>
<dbReference type="InterPro" id="IPR029063">
    <property type="entry name" value="SAM-dependent_MTases_sf"/>
</dbReference>
<evidence type="ECO:0000313" key="2">
    <source>
        <dbReference type="EMBL" id="NLR94703.1"/>
    </source>
</evidence>
<dbReference type="RefSeq" id="WP_168885412.1">
    <property type="nucleotide sequence ID" value="NZ_JABAIL010000014.1"/>
</dbReference>
<evidence type="ECO:0000259" key="1">
    <source>
        <dbReference type="Pfam" id="PF13649"/>
    </source>
</evidence>
<name>A0A7X8SR18_9BACT</name>
<dbReference type="Pfam" id="PF13649">
    <property type="entry name" value="Methyltransf_25"/>
    <property type="match status" value="1"/>
</dbReference>
<feature type="domain" description="Methyltransferase" evidence="1">
    <location>
        <begin position="47"/>
        <end position="139"/>
    </location>
</feature>
<comment type="caution">
    <text evidence="2">The sequence shown here is derived from an EMBL/GenBank/DDBJ whole genome shotgun (WGS) entry which is preliminary data.</text>
</comment>
<dbReference type="Gene3D" id="3.40.50.150">
    <property type="entry name" value="Vaccinia Virus protein VP39"/>
    <property type="match status" value="1"/>
</dbReference>
<evidence type="ECO:0000313" key="3">
    <source>
        <dbReference type="Proteomes" id="UP000585050"/>
    </source>
</evidence>
<dbReference type="InterPro" id="IPR041698">
    <property type="entry name" value="Methyltransf_25"/>
</dbReference>
<dbReference type="EMBL" id="JABAIL010000014">
    <property type="protein sequence ID" value="NLR94703.1"/>
    <property type="molecule type" value="Genomic_DNA"/>
</dbReference>
<dbReference type="CDD" id="cd02440">
    <property type="entry name" value="AdoMet_MTases"/>
    <property type="match status" value="1"/>
</dbReference>
<reference evidence="2 3" key="1">
    <citation type="submission" date="2020-04" db="EMBL/GenBank/DDBJ databases">
        <title>Flammeovirga sp. SR4, a novel species isolated from seawater.</title>
        <authorList>
            <person name="Wang X."/>
        </authorList>
    </citation>
    <scope>NUCLEOTIDE SEQUENCE [LARGE SCALE GENOMIC DNA]</scope>
    <source>
        <strain evidence="2 3">SR4</strain>
    </source>
</reference>
<dbReference type="PANTHER" id="PTHR12843:SF5">
    <property type="entry name" value="EEF1A LYSINE METHYLTRANSFERASE 2"/>
    <property type="match status" value="1"/>
</dbReference>
<sequence>MTDFNKEAHWQDIYSKKQLTEVSWYQKVPKTSLDFIERAVLSKNDAIIDVGGGDSFLVDHLLEEDYTDVTVLDISSKSLDRVKKRLGEKAAKVNFVVSDASLFKSDKTFAFWHDRAAFHFLTEQEDIDNYKKVVADHIQSDGILVVGTFSDKGPTKCSGIPIKQYTPQQLAEVFQDHFELVNTLIEDHVTPFETVQNFSFVCMRKK</sequence>
<gene>
    <name evidence="2" type="ORF">HGP29_26090</name>
</gene>
<dbReference type="GO" id="GO:0008168">
    <property type="term" value="F:methyltransferase activity"/>
    <property type="evidence" value="ECO:0007669"/>
    <property type="project" value="UniProtKB-KW"/>
</dbReference>
<accession>A0A7X8SR18</accession>
<protein>
    <submittedName>
        <fullName evidence="2">Methyltransferase domain-containing protein</fullName>
    </submittedName>
</protein>
<dbReference type="SUPFAM" id="SSF53335">
    <property type="entry name" value="S-adenosyl-L-methionine-dependent methyltransferases"/>
    <property type="match status" value="1"/>
</dbReference>
<proteinExistence type="predicted"/>
<dbReference type="Proteomes" id="UP000585050">
    <property type="component" value="Unassembled WGS sequence"/>
</dbReference>
<organism evidence="2 3">
    <name type="scientific">Flammeovirga agarivorans</name>
    <dbReference type="NCBI Taxonomy" id="2726742"/>
    <lineage>
        <taxon>Bacteria</taxon>
        <taxon>Pseudomonadati</taxon>
        <taxon>Bacteroidota</taxon>
        <taxon>Cytophagia</taxon>
        <taxon>Cytophagales</taxon>
        <taxon>Flammeovirgaceae</taxon>
        <taxon>Flammeovirga</taxon>
    </lineage>
</organism>
<keyword evidence="3" id="KW-1185">Reference proteome</keyword>
<dbReference type="AlphaFoldDB" id="A0A7X8SR18"/>